<dbReference type="SUPFAM" id="SSF51735">
    <property type="entry name" value="NAD(P)-binding Rossmann-fold domains"/>
    <property type="match status" value="1"/>
</dbReference>
<dbReference type="PRINTS" id="PR00081">
    <property type="entry name" value="GDHRDH"/>
</dbReference>
<dbReference type="KEGG" id="bfu:BCIN_16g03830"/>
<protein>
    <submittedName>
        <fullName evidence="5">Uncharacterized protein</fullName>
    </submittedName>
</protein>
<dbReference type="AlphaFoldDB" id="A0A384K774"/>
<dbReference type="OrthoDB" id="2102561at2759"/>
<dbReference type="GO" id="GO:0019433">
    <property type="term" value="P:triglyceride catabolic process"/>
    <property type="evidence" value="ECO:0007669"/>
    <property type="project" value="TreeGrafter"/>
</dbReference>
<dbReference type="Gene3D" id="3.40.50.720">
    <property type="entry name" value="NAD(P)-binding Rossmann-like Domain"/>
    <property type="match status" value="1"/>
</dbReference>
<dbReference type="InterPro" id="IPR002347">
    <property type="entry name" value="SDR_fam"/>
</dbReference>
<dbReference type="PROSITE" id="PS00061">
    <property type="entry name" value="ADH_SHORT"/>
    <property type="match status" value="1"/>
</dbReference>
<accession>A0A384K774</accession>
<dbReference type="CDD" id="cd05374">
    <property type="entry name" value="17beta-HSD-like_SDR_c"/>
    <property type="match status" value="1"/>
</dbReference>
<dbReference type="GO" id="GO:0004806">
    <property type="term" value="F:triacylglycerol lipase activity"/>
    <property type="evidence" value="ECO:0007669"/>
    <property type="project" value="TreeGrafter"/>
</dbReference>
<dbReference type="InterPro" id="IPR020904">
    <property type="entry name" value="Sc_DH/Rdtase_CS"/>
</dbReference>
<dbReference type="OMA" id="WRGQMAG"/>
<evidence type="ECO:0000313" key="6">
    <source>
        <dbReference type="Proteomes" id="UP000001798"/>
    </source>
</evidence>
<reference evidence="5 6" key="1">
    <citation type="journal article" date="2011" name="PLoS Genet.">
        <title>Genomic analysis of the necrotrophic fungal pathogens Sclerotinia sclerotiorum and Botrytis cinerea.</title>
        <authorList>
            <person name="Amselem J."/>
            <person name="Cuomo C.A."/>
            <person name="van Kan J.A."/>
            <person name="Viaud M."/>
            <person name="Benito E.P."/>
            <person name="Couloux A."/>
            <person name="Coutinho P.M."/>
            <person name="de Vries R.P."/>
            <person name="Dyer P.S."/>
            <person name="Fillinger S."/>
            <person name="Fournier E."/>
            <person name="Gout L."/>
            <person name="Hahn M."/>
            <person name="Kohn L."/>
            <person name="Lapalu N."/>
            <person name="Plummer K.M."/>
            <person name="Pradier J.M."/>
            <person name="Quevillon E."/>
            <person name="Sharon A."/>
            <person name="Simon A."/>
            <person name="ten Have A."/>
            <person name="Tudzynski B."/>
            <person name="Tudzynski P."/>
            <person name="Wincker P."/>
            <person name="Andrew M."/>
            <person name="Anthouard V."/>
            <person name="Beever R.E."/>
            <person name="Beffa R."/>
            <person name="Benoit I."/>
            <person name="Bouzid O."/>
            <person name="Brault B."/>
            <person name="Chen Z."/>
            <person name="Choquer M."/>
            <person name="Collemare J."/>
            <person name="Cotton P."/>
            <person name="Danchin E.G."/>
            <person name="Da Silva C."/>
            <person name="Gautier A."/>
            <person name="Giraud C."/>
            <person name="Giraud T."/>
            <person name="Gonzalez C."/>
            <person name="Grossetete S."/>
            <person name="Guldener U."/>
            <person name="Henrissat B."/>
            <person name="Howlett B.J."/>
            <person name="Kodira C."/>
            <person name="Kretschmer M."/>
            <person name="Lappartient A."/>
            <person name="Leroch M."/>
            <person name="Levis C."/>
            <person name="Mauceli E."/>
            <person name="Neuveglise C."/>
            <person name="Oeser B."/>
            <person name="Pearson M."/>
            <person name="Poulain J."/>
            <person name="Poussereau N."/>
            <person name="Quesneville H."/>
            <person name="Rascle C."/>
            <person name="Schumacher J."/>
            <person name="Segurens B."/>
            <person name="Sexton A."/>
            <person name="Silva E."/>
            <person name="Sirven C."/>
            <person name="Soanes D.M."/>
            <person name="Talbot N.J."/>
            <person name="Templeton M."/>
            <person name="Yandava C."/>
            <person name="Yarden O."/>
            <person name="Zeng Q."/>
            <person name="Rollins J.A."/>
            <person name="Lebrun M.H."/>
            <person name="Dickman M."/>
        </authorList>
    </citation>
    <scope>NUCLEOTIDE SEQUENCE [LARGE SCALE GENOMIC DNA]</scope>
    <source>
        <strain evidence="5 6">B05.10</strain>
    </source>
</reference>
<evidence type="ECO:0000313" key="5">
    <source>
        <dbReference type="EMBL" id="ATZ58668.1"/>
    </source>
</evidence>
<dbReference type="GO" id="GO:0005783">
    <property type="term" value="C:endoplasmic reticulum"/>
    <property type="evidence" value="ECO:0007669"/>
    <property type="project" value="TreeGrafter"/>
</dbReference>
<dbReference type="PANTHER" id="PTHR44169">
    <property type="entry name" value="NADPH-DEPENDENT 1-ACYLDIHYDROXYACETONE PHOSPHATE REDUCTASE"/>
    <property type="match status" value="1"/>
</dbReference>
<dbReference type="VEuPathDB" id="FungiDB:Bcin16g03830"/>
<gene>
    <name evidence="5" type="ORF">BCIN_16g03830</name>
</gene>
<dbReference type="GeneID" id="5431209"/>
<dbReference type="PRINTS" id="PR00080">
    <property type="entry name" value="SDRFAMILY"/>
</dbReference>
<keyword evidence="3" id="KW-0560">Oxidoreductase</keyword>
<dbReference type="Pfam" id="PF00106">
    <property type="entry name" value="adh_short"/>
    <property type="match status" value="1"/>
</dbReference>
<reference evidence="5 6" key="2">
    <citation type="journal article" date="2012" name="Eukaryot. Cell">
        <title>Genome update of Botrytis cinerea strains B05.10 and T4.</title>
        <authorList>
            <person name="Staats M."/>
            <person name="van Kan J.A."/>
        </authorList>
    </citation>
    <scope>NUCLEOTIDE SEQUENCE [LARGE SCALE GENOMIC DNA]</scope>
    <source>
        <strain evidence="5 6">B05.10</strain>
    </source>
</reference>
<proteinExistence type="inferred from homology"/>
<name>A0A384K774_BOTFB</name>
<evidence type="ECO:0000256" key="2">
    <source>
        <dbReference type="ARBA" id="ARBA00022857"/>
    </source>
</evidence>
<evidence type="ECO:0000256" key="1">
    <source>
        <dbReference type="ARBA" id="ARBA00006484"/>
    </source>
</evidence>
<sequence length="283" mass="30862">MSENTVLITGCSDGGIGSALALTFQKLGFQVFASARNVSNMTALKGLPRLTCLVLDVTDPQQIQDAEELVRNKCGGSLDILINNAGRNHFSPVLDIDLDEAKKIYDINLWGPLMLIQKFSPLVIPAKGSIINITSISGYVNVPYMGLYAASKRSLEILSETLRLELQPFGVHVSSIVTGAVQTNGQTYFEDWKLPRDSLYKPIESTIHKRARGGDGVIRMNTMEYAEQVVKSIVGRNSDGRFWCGANATRTKLGSAITPQRISDGFMVMGCGLDELASKLKET</sequence>
<dbReference type="InterPro" id="IPR036291">
    <property type="entry name" value="NAD(P)-bd_dom_sf"/>
</dbReference>
<reference evidence="5 6" key="3">
    <citation type="journal article" date="2017" name="Mol. Plant Pathol.">
        <title>A gapless genome sequence of the fungus Botrytis cinerea.</title>
        <authorList>
            <person name="Van Kan J.A."/>
            <person name="Stassen J.H."/>
            <person name="Mosbach A."/>
            <person name="Van Der Lee T.A."/>
            <person name="Faino L."/>
            <person name="Farmer A.D."/>
            <person name="Papasotiriou D.G."/>
            <person name="Zhou S."/>
            <person name="Seidl M.F."/>
            <person name="Cottam E."/>
            <person name="Edel D."/>
            <person name="Hahn M."/>
            <person name="Schwartz D.C."/>
            <person name="Dietrich R.A."/>
            <person name="Widdison S."/>
            <person name="Scalliet G."/>
        </authorList>
    </citation>
    <scope>NUCLEOTIDE SEQUENCE [LARGE SCALE GENOMIC DNA]</scope>
    <source>
        <strain evidence="5 6">B05.10</strain>
    </source>
</reference>
<dbReference type="RefSeq" id="XP_001550723.1">
    <property type="nucleotide sequence ID" value="XM_001550673.2"/>
</dbReference>
<dbReference type="GO" id="GO:0006654">
    <property type="term" value="P:phosphatidic acid biosynthetic process"/>
    <property type="evidence" value="ECO:0007669"/>
    <property type="project" value="TreeGrafter"/>
</dbReference>
<comment type="similarity">
    <text evidence="1 4">Belongs to the short-chain dehydrogenases/reductases (SDR) family.</text>
</comment>
<evidence type="ECO:0000256" key="4">
    <source>
        <dbReference type="RuleBase" id="RU000363"/>
    </source>
</evidence>
<organism evidence="5 6">
    <name type="scientific">Botryotinia fuckeliana (strain B05.10)</name>
    <name type="common">Noble rot fungus</name>
    <name type="synonym">Botrytis cinerea</name>
    <dbReference type="NCBI Taxonomy" id="332648"/>
    <lineage>
        <taxon>Eukaryota</taxon>
        <taxon>Fungi</taxon>
        <taxon>Dikarya</taxon>
        <taxon>Ascomycota</taxon>
        <taxon>Pezizomycotina</taxon>
        <taxon>Leotiomycetes</taxon>
        <taxon>Helotiales</taxon>
        <taxon>Sclerotiniaceae</taxon>
        <taxon>Botrytis</taxon>
    </lineage>
</organism>
<dbReference type="PANTHER" id="PTHR44169:SF6">
    <property type="entry name" value="NADPH-DEPENDENT 1-ACYLDIHYDROXYACETONE PHOSPHATE REDUCTASE"/>
    <property type="match status" value="1"/>
</dbReference>
<dbReference type="GO" id="GO:0005811">
    <property type="term" value="C:lipid droplet"/>
    <property type="evidence" value="ECO:0007669"/>
    <property type="project" value="TreeGrafter"/>
</dbReference>
<keyword evidence="6" id="KW-1185">Reference proteome</keyword>
<dbReference type="EMBL" id="CP009820">
    <property type="protein sequence ID" value="ATZ58668.1"/>
    <property type="molecule type" value="Genomic_DNA"/>
</dbReference>
<dbReference type="GO" id="GO:0000140">
    <property type="term" value="F:acylglycerone-phosphate reductase (NADP+) activity"/>
    <property type="evidence" value="ECO:0007669"/>
    <property type="project" value="TreeGrafter"/>
</dbReference>
<dbReference type="Proteomes" id="UP000001798">
    <property type="component" value="Chromosome 16"/>
</dbReference>
<keyword evidence="2" id="KW-0521">NADP</keyword>
<evidence type="ECO:0000256" key="3">
    <source>
        <dbReference type="ARBA" id="ARBA00023002"/>
    </source>
</evidence>